<feature type="region of interest" description="Disordered" evidence="1">
    <location>
        <begin position="107"/>
        <end position="158"/>
    </location>
</feature>
<dbReference type="SUPFAM" id="SSF53822">
    <property type="entry name" value="Periplasmic binding protein-like I"/>
    <property type="match status" value="1"/>
</dbReference>
<feature type="compositionally biased region" description="Low complexity" evidence="1">
    <location>
        <begin position="107"/>
        <end position="145"/>
    </location>
</feature>
<evidence type="ECO:0000256" key="2">
    <source>
        <dbReference type="SAM" id="Phobius"/>
    </source>
</evidence>
<keyword evidence="2" id="KW-0472">Membrane</keyword>
<name>A0A918Y7C9_9ACTN</name>
<keyword evidence="2" id="KW-0812">Transmembrane</keyword>
<protein>
    <submittedName>
        <fullName evidence="3">Uncharacterized protein</fullName>
    </submittedName>
</protein>
<sequence length="668" mass="71207">MTQGENRQDGPDEWPIFEEIRSQQQFRDALGKLLKRQGKTQKAVAEASDDGSGKLTTTTINATLRRDALPSRSFAIKYLLGCGVSEVERQRWLRCWERLLDQAAPAADLPPDDAVPLEPAAAGAPGGPEQAGPAETTPEEAASSGGDPALPPVKRGRWRLPTGRSRLRVGVIACTVAAALIAGVGAWQHQQQEAHDQRIHDQQVHKRERFKKDHCGTFNPDLVTQAGGECTGLTDGSDGPAVFGNDLKPVMTAIAAENRNVIKGDDYVTVAFLTALTSKSANNLTVGQYVAELEGAYTAIEEENRKNSRPKIRLLVANMGSAEAQWAQAVGQLTALKKDSRLVAVTGMGLSQQESVEAARALSKADLPMVGDLITADGFDATGAVDGKGAINGLARVALTNSDQLTAVSKDLGSAHRTAALVSTTVTPNGTKDLYTESLNHGFHTVEGLKKYLDNTADFTFDPRGGPGAILPTISQNLCNTGKTVDTVYYAARVKYILDFLNALASRSCHAQPITVITGSDATSLDPTTPALHKHDAPISLLYANFPSAAQFRSPDNPDHDLYEAFAKDFATPHHGQLFAADHLTSSYWSLVAHDAVLTAATALHNAAANSDSPTSLPNRYAVRNELFALRNGAIAGATGHFGIDSNGNRTDTNTITTVHQLGHALPR</sequence>
<dbReference type="AlphaFoldDB" id="A0A918Y7C9"/>
<dbReference type="Gene3D" id="3.40.50.2300">
    <property type="match status" value="1"/>
</dbReference>
<gene>
    <name evidence="3" type="ORF">GCM10010508_46600</name>
</gene>
<evidence type="ECO:0000313" key="4">
    <source>
        <dbReference type="Proteomes" id="UP000608955"/>
    </source>
</evidence>
<dbReference type="InterPro" id="IPR028082">
    <property type="entry name" value="Peripla_BP_I"/>
</dbReference>
<proteinExistence type="predicted"/>
<dbReference type="EMBL" id="BMVF01000013">
    <property type="protein sequence ID" value="GHD92707.1"/>
    <property type="molecule type" value="Genomic_DNA"/>
</dbReference>
<reference evidence="3" key="1">
    <citation type="journal article" date="2014" name="Int. J. Syst. Evol. Microbiol.">
        <title>Complete genome sequence of Corynebacterium casei LMG S-19264T (=DSM 44701T), isolated from a smear-ripened cheese.</title>
        <authorList>
            <consortium name="US DOE Joint Genome Institute (JGI-PGF)"/>
            <person name="Walter F."/>
            <person name="Albersmeier A."/>
            <person name="Kalinowski J."/>
            <person name="Ruckert C."/>
        </authorList>
    </citation>
    <scope>NUCLEOTIDE SEQUENCE</scope>
    <source>
        <strain evidence="3">JCM 4654</strain>
    </source>
</reference>
<dbReference type="Proteomes" id="UP000608955">
    <property type="component" value="Unassembled WGS sequence"/>
</dbReference>
<accession>A0A918Y7C9</accession>
<evidence type="ECO:0000313" key="3">
    <source>
        <dbReference type="EMBL" id="GHD92707.1"/>
    </source>
</evidence>
<evidence type="ECO:0000256" key="1">
    <source>
        <dbReference type="SAM" id="MobiDB-lite"/>
    </source>
</evidence>
<keyword evidence="4" id="KW-1185">Reference proteome</keyword>
<organism evidence="3 4">
    <name type="scientific">Streptomyces naganishii JCM 4654</name>
    <dbReference type="NCBI Taxonomy" id="1306179"/>
    <lineage>
        <taxon>Bacteria</taxon>
        <taxon>Bacillati</taxon>
        <taxon>Actinomycetota</taxon>
        <taxon>Actinomycetes</taxon>
        <taxon>Kitasatosporales</taxon>
        <taxon>Streptomycetaceae</taxon>
        <taxon>Streptomyces</taxon>
    </lineage>
</organism>
<comment type="caution">
    <text evidence="3">The sequence shown here is derived from an EMBL/GenBank/DDBJ whole genome shotgun (WGS) entry which is preliminary data.</text>
</comment>
<feature type="transmembrane region" description="Helical" evidence="2">
    <location>
        <begin position="167"/>
        <end position="187"/>
    </location>
</feature>
<dbReference type="RefSeq" id="WP_229865517.1">
    <property type="nucleotide sequence ID" value="NZ_BMVF01000013.1"/>
</dbReference>
<reference evidence="3" key="2">
    <citation type="submission" date="2020-09" db="EMBL/GenBank/DDBJ databases">
        <authorList>
            <person name="Sun Q."/>
            <person name="Ohkuma M."/>
        </authorList>
    </citation>
    <scope>NUCLEOTIDE SEQUENCE</scope>
    <source>
        <strain evidence="3">JCM 4654</strain>
    </source>
</reference>
<keyword evidence="2" id="KW-1133">Transmembrane helix</keyword>